<evidence type="ECO:0000313" key="1">
    <source>
        <dbReference type="EMBL" id="QGY72934.1"/>
    </source>
</evidence>
<dbReference type="AlphaFoldDB" id="A0A6B9HFK6"/>
<proteinExistence type="predicted"/>
<dbReference type="EMBL" id="MN695290">
    <property type="protein sequence ID" value="QGY72934.1"/>
    <property type="molecule type" value="Genomic_DNA"/>
</dbReference>
<reference evidence="1" key="1">
    <citation type="journal article" date="2020" name="ACS Chem. Biol.">
        <title>Genome Mining and Heterologous Expression Reveal Two Distinct Families of Lasso Peptides Highly Conserved in Endofungal Bacteria.</title>
        <authorList>
            <person name="Bratovanov E.V."/>
            <person name="Ishida K."/>
            <person name="Heinze B."/>
            <person name="Pidot S.J."/>
            <person name="Stinear T.P."/>
            <person name="Hegemann J.D."/>
            <person name="Marahiel M.A."/>
            <person name="Hertweck C."/>
        </authorList>
    </citation>
    <scope>NUCLEOTIDE SEQUENCE</scope>
    <source>
        <strain evidence="1">B8</strain>
    </source>
</reference>
<sequence length="77" mass="8593">MLKHCLQCLGAATVARNFDDVSLMEVTLAKHRLKLKHRLQCLCPADIACDFDNIGLAETALAKPLPNDSLWLFKVRS</sequence>
<accession>A0A6B9HFK6</accession>
<name>A0A6B9HFK6_9BURK</name>
<organism evidence="1">
    <name type="scientific">Mycetohabitans sp</name>
    <dbReference type="NCBI Taxonomy" id="2571162"/>
    <lineage>
        <taxon>Bacteria</taxon>
        <taxon>Pseudomonadati</taxon>
        <taxon>Pseudomonadota</taxon>
        <taxon>Betaproteobacteria</taxon>
        <taxon>Burkholderiales</taxon>
        <taxon>Burkholderiaceae</taxon>
        <taxon>Mycetohabitans</taxon>
    </lineage>
</organism>
<protein>
    <submittedName>
        <fullName evidence="1">Uncharacterized protein</fullName>
    </submittedName>
</protein>